<evidence type="ECO:0000313" key="3">
    <source>
        <dbReference type="Proteomes" id="UP000559256"/>
    </source>
</evidence>
<evidence type="ECO:0000256" key="1">
    <source>
        <dbReference type="SAM" id="MobiDB-lite"/>
    </source>
</evidence>
<feature type="compositionally biased region" description="Basic residues" evidence="1">
    <location>
        <begin position="1"/>
        <end position="10"/>
    </location>
</feature>
<name>A0A8H5LTX4_9AGAR</name>
<evidence type="ECO:0000313" key="2">
    <source>
        <dbReference type="EMBL" id="KAF5369397.1"/>
    </source>
</evidence>
<dbReference type="PANTHER" id="PTHR39398:SF1">
    <property type="entry name" value="CSN8_PSMD8_EIF3K DOMAIN-CONTAINING PROTEIN"/>
    <property type="match status" value="1"/>
</dbReference>
<comment type="caution">
    <text evidence="2">The sequence shown here is derived from an EMBL/GenBank/DDBJ whole genome shotgun (WGS) entry which is preliminary data.</text>
</comment>
<protein>
    <submittedName>
        <fullName evidence="2">Uncharacterized protein</fullName>
    </submittedName>
</protein>
<organism evidence="2 3">
    <name type="scientific">Tetrapyrgos nigripes</name>
    <dbReference type="NCBI Taxonomy" id="182062"/>
    <lineage>
        <taxon>Eukaryota</taxon>
        <taxon>Fungi</taxon>
        <taxon>Dikarya</taxon>
        <taxon>Basidiomycota</taxon>
        <taxon>Agaricomycotina</taxon>
        <taxon>Agaricomycetes</taxon>
        <taxon>Agaricomycetidae</taxon>
        <taxon>Agaricales</taxon>
        <taxon>Marasmiineae</taxon>
        <taxon>Marasmiaceae</taxon>
        <taxon>Tetrapyrgos</taxon>
    </lineage>
</organism>
<feature type="region of interest" description="Disordered" evidence="1">
    <location>
        <begin position="1"/>
        <end position="54"/>
    </location>
</feature>
<accession>A0A8H5LTX4</accession>
<reference evidence="2 3" key="1">
    <citation type="journal article" date="2020" name="ISME J.">
        <title>Uncovering the hidden diversity of litter-decomposition mechanisms in mushroom-forming fungi.</title>
        <authorList>
            <person name="Floudas D."/>
            <person name="Bentzer J."/>
            <person name="Ahren D."/>
            <person name="Johansson T."/>
            <person name="Persson P."/>
            <person name="Tunlid A."/>
        </authorList>
    </citation>
    <scope>NUCLEOTIDE SEQUENCE [LARGE SCALE GENOMIC DNA]</scope>
    <source>
        <strain evidence="2 3">CBS 291.85</strain>
    </source>
</reference>
<dbReference type="PANTHER" id="PTHR39398">
    <property type="entry name" value="YALI0F14311P"/>
    <property type="match status" value="1"/>
</dbReference>
<keyword evidence="3" id="KW-1185">Reference proteome</keyword>
<dbReference type="AlphaFoldDB" id="A0A8H5LTX4"/>
<dbReference type="OrthoDB" id="2100128at2759"/>
<dbReference type="Proteomes" id="UP000559256">
    <property type="component" value="Unassembled WGS sequence"/>
</dbReference>
<sequence length="364" mass="41431">MSTWRNRNHQARTSSSDSRGRGSWRGRGRGSATVSANRRMENIASVSRSSGLQEDGDALKNFKTQEEYRVFIADKLTEFWKRYPQAGSGTPSQQQIEVQENILILFRKLREGIVSSKRQDQFALEGKDKPGNLSIYETSLHLATLFHSPKQINSIIPHLVPDLYSQVAESRTQRRLASVLISLLHQLVQEFPSQGSYYTFLRSIPESLLPRKSEAYLWLDAIASTLRVHNHYKFERLTSPTSFSSFLADGLDSAPLENRVAALSISSQSENDLLIKAFHSVIDDLRGKARESAWTVIRSAYREISCHTDSPTREWLAQSLALRMVLSDNHSMTVDQWLQDKFSENHVRPKEGVEGRWIISKAPR</sequence>
<proteinExistence type="predicted"/>
<gene>
    <name evidence="2" type="ORF">D9758_002495</name>
</gene>
<dbReference type="EMBL" id="JAACJM010000013">
    <property type="protein sequence ID" value="KAF5369397.1"/>
    <property type="molecule type" value="Genomic_DNA"/>
</dbReference>